<dbReference type="InterPro" id="IPR024079">
    <property type="entry name" value="MetalloPept_cat_dom_sf"/>
</dbReference>
<protein>
    <recommendedName>
        <fullName evidence="3">Peptidase M13 N-terminal domain-containing protein</fullName>
    </recommendedName>
</protein>
<accession>A0AAQ4DW79</accession>
<dbReference type="InterPro" id="IPR000718">
    <property type="entry name" value="Peptidase_M13"/>
</dbReference>
<feature type="compositionally biased region" description="Low complexity" evidence="2">
    <location>
        <begin position="300"/>
        <end position="311"/>
    </location>
</feature>
<dbReference type="InterPro" id="IPR042089">
    <property type="entry name" value="Peptidase_M13_dom_2"/>
</dbReference>
<dbReference type="GO" id="GO:0004222">
    <property type="term" value="F:metalloendopeptidase activity"/>
    <property type="evidence" value="ECO:0007669"/>
    <property type="project" value="InterPro"/>
</dbReference>
<dbReference type="AlphaFoldDB" id="A0AAQ4DW79"/>
<dbReference type="Gene3D" id="1.10.1380.10">
    <property type="entry name" value="Neutral endopeptidase , domain2"/>
    <property type="match status" value="1"/>
</dbReference>
<evidence type="ECO:0000256" key="2">
    <source>
        <dbReference type="SAM" id="MobiDB-lite"/>
    </source>
</evidence>
<comment type="similarity">
    <text evidence="1">Belongs to the peptidase M13 family.</text>
</comment>
<dbReference type="PROSITE" id="PS51885">
    <property type="entry name" value="NEPRILYSIN"/>
    <property type="match status" value="1"/>
</dbReference>
<feature type="region of interest" description="Disordered" evidence="2">
    <location>
        <begin position="294"/>
        <end position="328"/>
    </location>
</feature>
<dbReference type="Proteomes" id="UP001321473">
    <property type="component" value="Unassembled WGS sequence"/>
</dbReference>
<dbReference type="InterPro" id="IPR008753">
    <property type="entry name" value="Peptidase_M13_N"/>
</dbReference>
<feature type="compositionally biased region" description="Basic and acidic residues" evidence="2">
    <location>
        <begin position="415"/>
        <end position="434"/>
    </location>
</feature>
<feature type="domain" description="Peptidase M13 N-terminal" evidence="3">
    <location>
        <begin position="533"/>
        <end position="851"/>
    </location>
</feature>
<dbReference type="PANTHER" id="PTHR11733">
    <property type="entry name" value="ZINC METALLOPROTEASE FAMILY M13 NEPRILYSIN-RELATED"/>
    <property type="match status" value="1"/>
</dbReference>
<feature type="compositionally biased region" description="Basic and acidic residues" evidence="2">
    <location>
        <begin position="1"/>
        <end position="13"/>
    </location>
</feature>
<dbReference type="GO" id="GO:0005886">
    <property type="term" value="C:plasma membrane"/>
    <property type="evidence" value="ECO:0007669"/>
    <property type="project" value="TreeGrafter"/>
</dbReference>
<feature type="compositionally biased region" description="Basic and acidic residues" evidence="2">
    <location>
        <begin position="48"/>
        <end position="59"/>
    </location>
</feature>
<dbReference type="Pfam" id="PF05649">
    <property type="entry name" value="Peptidase_M13_N"/>
    <property type="match status" value="1"/>
</dbReference>
<dbReference type="EMBL" id="JARKHS020026080">
    <property type="protein sequence ID" value="KAK8766719.1"/>
    <property type="molecule type" value="Genomic_DNA"/>
</dbReference>
<dbReference type="SUPFAM" id="SSF55486">
    <property type="entry name" value="Metalloproteases ('zincins'), catalytic domain"/>
    <property type="match status" value="1"/>
</dbReference>
<feature type="compositionally biased region" description="Basic and acidic residues" evidence="2">
    <location>
        <begin position="75"/>
        <end position="88"/>
    </location>
</feature>
<dbReference type="GO" id="GO:0016485">
    <property type="term" value="P:protein processing"/>
    <property type="evidence" value="ECO:0007669"/>
    <property type="project" value="TreeGrafter"/>
</dbReference>
<gene>
    <name evidence="4" type="ORF">V5799_006501</name>
</gene>
<feature type="region of interest" description="Disordered" evidence="2">
    <location>
        <begin position="237"/>
        <end position="261"/>
    </location>
</feature>
<dbReference type="PANTHER" id="PTHR11733:SF241">
    <property type="entry name" value="GH26575P-RELATED"/>
    <property type="match status" value="1"/>
</dbReference>
<reference evidence="4 5" key="1">
    <citation type="journal article" date="2023" name="Arcadia Sci">
        <title>De novo assembly of a long-read Amblyomma americanum tick genome.</title>
        <authorList>
            <person name="Chou S."/>
            <person name="Poskanzer K.E."/>
            <person name="Rollins M."/>
            <person name="Thuy-Boun P.S."/>
        </authorList>
    </citation>
    <scope>NUCLEOTIDE SEQUENCE [LARGE SCALE GENOMIC DNA]</scope>
    <source>
        <strain evidence="4">F_SG_1</strain>
        <tissue evidence="4">Salivary glands</tissue>
    </source>
</reference>
<comment type="caution">
    <text evidence="4">The sequence shown here is derived from an EMBL/GenBank/DDBJ whole genome shotgun (WGS) entry which is preliminary data.</text>
</comment>
<evidence type="ECO:0000313" key="5">
    <source>
        <dbReference type="Proteomes" id="UP001321473"/>
    </source>
</evidence>
<dbReference type="Gene3D" id="3.40.390.10">
    <property type="entry name" value="Collagenase (Catalytic Domain)"/>
    <property type="match status" value="2"/>
</dbReference>
<sequence length="1150" mass="127527">MEQKKRAMDERNTPSRLPPVPNQGDAAQPRPPPSQWEYQPPSEYSLSTEERLAIDRPPEPEPAEEFSEGQWLKLDSAELLRRRREAATERPPATYQAPSWPHEQTSTLEYLNSSKSSNTEDKTSTRSAAVDPSPPEKRCSVPTIPPPPTEHRSSLQSLGVADQRPPGTLQHGTEDTHLPYWSFAKLGLLLDEGAPELQQDRVPAVLRIYDTETTTRDGSSSGASGTAVCDTAGEATTITKETAGDQSVDEGAESDDGRPGTVVARRLPWRKPSAECLQAKPDYKQPILVASSATERLSTKPPAEAAQQKAALTNPPEAKLPAKEPSAATPLEAKLTASRSPLAEEPATVTTAARTADAFNAAQAVTEAVTGPPRITTELAGMNALPTNSQPLDKAQSREQCGPAFPVRLKRAQPRPKEQPGESAIARDKEHAVTKNEGQPHALNINEPEWHHHVAAMLQRVPMRLLLLDLALAFLFVIFSHMRLLSLQGYTTLTDATSESPTFTYQRPVCRGPACGSAGLNLFYTLNHSADACRSIFDMVCRPWVREPPSKYHKILVGSERLVTADILREISKFLESQLKQVWPSTSQGKLALLYASCRDHEGRDRAGLAYFRGLLRRYQIDRWPFVEGYSALGRPQRALELFTRDTGAEPYFSLRLRKSGGALALTVGCPLLGLPPLSFIEKTEDVGRYADYIGVVLKELSGSLQNRSDVPASVVDFETSLARLHVAACKENARYERKMLKDLAGAEWNWGRFLEEVTQGVAKTDYLQSASWEYISNVTGAIVGDSVQAANYFGWKVVSRLAPYTTTAMANAYKQFLEATGLETHQPSRHCLTQVNRVLPFAMSRVYALKSPETSTNYEAYRVAYHVARSLDIYIIKDRQRLPPEVDSVYRRLRSTMEMTMGYPDWAADEARVDAYYDPVRIGNSYLESHMSAATLTYHRSFEPAQSMWGRERLMFPEDPERWKLDPAWRSIYDLQDNRFYILPANLQPPYYVEGTAPSLNYGGLGFLLATAVLTELFSHRVEQATASAGSKFLERTLRLLRARLVEPAARPGDPDGCKTSAAATRIAYLSYHMHGDFSDDQAVEGIEALAPDQLFFVGVARTLCTLVRSSHYARVVGKRVLVDALSAIDGVLLPLPEYRDAFNCTGLY</sequence>
<feature type="compositionally biased region" description="Polar residues" evidence="2">
    <location>
        <begin position="102"/>
        <end position="117"/>
    </location>
</feature>
<proteinExistence type="inferred from homology"/>
<name>A0AAQ4DW79_AMBAM</name>
<organism evidence="4 5">
    <name type="scientific">Amblyomma americanum</name>
    <name type="common">Lone star tick</name>
    <dbReference type="NCBI Taxonomy" id="6943"/>
    <lineage>
        <taxon>Eukaryota</taxon>
        <taxon>Metazoa</taxon>
        <taxon>Ecdysozoa</taxon>
        <taxon>Arthropoda</taxon>
        <taxon>Chelicerata</taxon>
        <taxon>Arachnida</taxon>
        <taxon>Acari</taxon>
        <taxon>Parasitiformes</taxon>
        <taxon>Ixodida</taxon>
        <taxon>Ixodoidea</taxon>
        <taxon>Ixodidae</taxon>
        <taxon>Amblyomminae</taxon>
        <taxon>Amblyomma</taxon>
    </lineage>
</organism>
<evidence type="ECO:0000256" key="1">
    <source>
        <dbReference type="ARBA" id="ARBA00007357"/>
    </source>
</evidence>
<evidence type="ECO:0000313" key="4">
    <source>
        <dbReference type="EMBL" id="KAK8766719.1"/>
    </source>
</evidence>
<evidence type="ECO:0000259" key="3">
    <source>
        <dbReference type="Pfam" id="PF05649"/>
    </source>
</evidence>
<feature type="region of interest" description="Disordered" evidence="2">
    <location>
        <begin position="1"/>
        <end position="175"/>
    </location>
</feature>
<feature type="region of interest" description="Disordered" evidence="2">
    <location>
        <begin position="412"/>
        <end position="438"/>
    </location>
</feature>
<keyword evidence="5" id="KW-1185">Reference proteome</keyword>